<evidence type="ECO:0000313" key="1">
    <source>
        <dbReference type="EMBL" id="ANA86347.1"/>
    </source>
</evidence>
<dbReference type="RefSeq" id="YP_009274429.1">
    <property type="nucleotide sequence ID" value="NC_030917.1"/>
</dbReference>
<dbReference type="GeneID" id="28800466"/>
<evidence type="ECO:0000313" key="2">
    <source>
        <dbReference type="Proteomes" id="UP000204609"/>
    </source>
</evidence>
<dbReference type="EMBL" id="KU998245">
    <property type="protein sequence ID" value="ANA86347.1"/>
    <property type="molecule type" value="Genomic_DNA"/>
</dbReference>
<name>A0A166Y8T4_9CAUD</name>
<proteinExistence type="predicted"/>
<dbReference type="KEGG" id="vg:28800466"/>
<dbReference type="Proteomes" id="UP000204609">
    <property type="component" value="Segment"/>
</dbReference>
<sequence length="70" mass="8102">MSYVTLRIDFKDVTVDDEVYRRMCCARRVETDLTPKEIAELAEQLGDSDRWHGATFDLLHAMENEGPVEL</sequence>
<reference evidence="2" key="1">
    <citation type="submission" date="2016-03" db="EMBL/GenBank/DDBJ databases">
        <authorList>
            <person name="Ploux O."/>
        </authorList>
    </citation>
    <scope>NUCLEOTIDE SEQUENCE [LARGE SCALE GENOMIC DNA]</scope>
</reference>
<keyword evidence="2" id="KW-1185">Reference proteome</keyword>
<gene>
    <name evidence="1" type="primary">4</name>
    <name evidence="1" type="ORF">PBI_ONEUP_4</name>
</gene>
<accession>A0A166Y8T4</accession>
<dbReference type="OrthoDB" id="38329at10239"/>
<organism evidence="1 2">
    <name type="scientific">Gordonia phage OneUp</name>
    <dbReference type="NCBI Taxonomy" id="1838074"/>
    <lineage>
        <taxon>Viruses</taxon>
        <taxon>Duplodnaviria</taxon>
        <taxon>Heunggongvirae</taxon>
        <taxon>Uroviricota</taxon>
        <taxon>Caudoviricetes</taxon>
        <taxon>Oneupvirus</taxon>
        <taxon>Oneupvirus oneup</taxon>
    </lineage>
</organism>
<protein>
    <submittedName>
        <fullName evidence="1">Uncharacterized protein</fullName>
    </submittedName>
</protein>